<proteinExistence type="inferred from homology"/>
<dbReference type="Proteomes" id="UP001274571">
    <property type="component" value="Unassembled WGS sequence"/>
</dbReference>
<gene>
    <name evidence="3" type="ORF">SOH20_32250</name>
</gene>
<name>A0AAW9GSH6_BACTU</name>
<evidence type="ECO:0000259" key="2">
    <source>
        <dbReference type="Pfam" id="PF01593"/>
    </source>
</evidence>
<evidence type="ECO:0000313" key="3">
    <source>
        <dbReference type="EMBL" id="MDY0855440.1"/>
    </source>
</evidence>
<dbReference type="AlphaFoldDB" id="A0AAW9GSH6"/>
<sequence length="74" mass="8260">MGAGSAELTCAYRLKQKGISSTIYEATNRIGGRCWTRRNYFEEGQIVERGGELIDTGHIEIQKLAKELSLVLND</sequence>
<dbReference type="PANTHER" id="PTHR43563">
    <property type="entry name" value="AMINE OXIDASE"/>
    <property type="match status" value="1"/>
</dbReference>
<comment type="caution">
    <text evidence="3">The sequence shown here is derived from an EMBL/GenBank/DDBJ whole genome shotgun (WGS) entry which is preliminary data.</text>
</comment>
<dbReference type="Gene3D" id="3.50.50.60">
    <property type="entry name" value="FAD/NAD(P)-binding domain"/>
    <property type="match status" value="1"/>
</dbReference>
<reference evidence="3" key="1">
    <citation type="submission" date="2023-11" db="EMBL/GenBank/DDBJ databases">
        <title>Genome Sequence of Bacillus thuringiensis stain BLB 30AF.</title>
        <authorList>
            <person name="Farhat A."/>
        </authorList>
    </citation>
    <scope>NUCLEOTIDE SEQUENCE</scope>
    <source>
        <strain evidence="3">BLB30AF</strain>
    </source>
</reference>
<dbReference type="Pfam" id="PF01593">
    <property type="entry name" value="Amino_oxidase"/>
    <property type="match status" value="1"/>
</dbReference>
<dbReference type="RefSeq" id="WP_320484040.1">
    <property type="nucleotide sequence ID" value="NZ_JAXCMD010000026.1"/>
</dbReference>
<dbReference type="EMBL" id="JAXCMD010000026">
    <property type="protein sequence ID" value="MDY0855440.1"/>
    <property type="molecule type" value="Genomic_DNA"/>
</dbReference>
<dbReference type="GO" id="GO:0016491">
    <property type="term" value="F:oxidoreductase activity"/>
    <property type="evidence" value="ECO:0007669"/>
    <property type="project" value="InterPro"/>
</dbReference>
<dbReference type="InterPro" id="IPR002937">
    <property type="entry name" value="Amino_oxidase"/>
</dbReference>
<accession>A0AAW9GSH6</accession>
<evidence type="ECO:0000256" key="1">
    <source>
        <dbReference type="ARBA" id="ARBA00005995"/>
    </source>
</evidence>
<dbReference type="InterPro" id="IPR050703">
    <property type="entry name" value="Flavin_MAO"/>
</dbReference>
<dbReference type="SUPFAM" id="SSF51905">
    <property type="entry name" value="FAD/NAD(P)-binding domain"/>
    <property type="match status" value="1"/>
</dbReference>
<organism evidence="3 4">
    <name type="scientific">Bacillus thuringiensis</name>
    <dbReference type="NCBI Taxonomy" id="1428"/>
    <lineage>
        <taxon>Bacteria</taxon>
        <taxon>Bacillati</taxon>
        <taxon>Bacillota</taxon>
        <taxon>Bacilli</taxon>
        <taxon>Bacillales</taxon>
        <taxon>Bacillaceae</taxon>
        <taxon>Bacillus</taxon>
        <taxon>Bacillus cereus group</taxon>
    </lineage>
</organism>
<dbReference type="InterPro" id="IPR036188">
    <property type="entry name" value="FAD/NAD-bd_sf"/>
</dbReference>
<evidence type="ECO:0000313" key="4">
    <source>
        <dbReference type="Proteomes" id="UP001274571"/>
    </source>
</evidence>
<feature type="domain" description="Amine oxidase" evidence="2">
    <location>
        <begin position="8"/>
        <end position="71"/>
    </location>
</feature>
<protein>
    <submittedName>
        <fullName evidence="3">FAD-dependent oxidoreductase</fullName>
    </submittedName>
</protein>
<comment type="similarity">
    <text evidence="1">Belongs to the flavin monoamine oxidase family.</text>
</comment>
<dbReference type="Gene3D" id="3.90.660.10">
    <property type="match status" value="1"/>
</dbReference>
<dbReference type="PANTHER" id="PTHR43563:SF1">
    <property type="entry name" value="AMINE OXIDASE [FLAVIN-CONTAINING] B"/>
    <property type="match status" value="1"/>
</dbReference>